<proteinExistence type="predicted"/>
<dbReference type="Proteomes" id="UP000735302">
    <property type="component" value="Unassembled WGS sequence"/>
</dbReference>
<evidence type="ECO:0000313" key="1">
    <source>
        <dbReference type="EMBL" id="GFO20112.1"/>
    </source>
</evidence>
<sequence length="101" mass="11900">MTSSQNLNKEDQGVFKVSAYYALPLLPEILKNYIERIFSSEAEVCQEYKRFCTEKKITPSSRQVFFNEFDTGNYALFQPRKDQWYLCVSYSEGNVDEERKA</sequence>
<dbReference type="EMBL" id="BLXT01005153">
    <property type="protein sequence ID" value="GFO20112.1"/>
    <property type="molecule type" value="Genomic_DNA"/>
</dbReference>
<protein>
    <submittedName>
        <fullName evidence="1">Uncharacterized protein</fullName>
    </submittedName>
</protein>
<name>A0AAV4BL44_9GAST</name>
<keyword evidence="2" id="KW-1185">Reference proteome</keyword>
<evidence type="ECO:0000313" key="2">
    <source>
        <dbReference type="Proteomes" id="UP000735302"/>
    </source>
</evidence>
<organism evidence="1 2">
    <name type="scientific">Plakobranchus ocellatus</name>
    <dbReference type="NCBI Taxonomy" id="259542"/>
    <lineage>
        <taxon>Eukaryota</taxon>
        <taxon>Metazoa</taxon>
        <taxon>Spiralia</taxon>
        <taxon>Lophotrochozoa</taxon>
        <taxon>Mollusca</taxon>
        <taxon>Gastropoda</taxon>
        <taxon>Heterobranchia</taxon>
        <taxon>Euthyneura</taxon>
        <taxon>Panpulmonata</taxon>
        <taxon>Sacoglossa</taxon>
        <taxon>Placobranchoidea</taxon>
        <taxon>Plakobranchidae</taxon>
        <taxon>Plakobranchus</taxon>
    </lineage>
</organism>
<reference evidence="1 2" key="1">
    <citation type="journal article" date="2021" name="Elife">
        <title>Chloroplast acquisition without the gene transfer in kleptoplastic sea slugs, Plakobranchus ocellatus.</title>
        <authorList>
            <person name="Maeda T."/>
            <person name="Takahashi S."/>
            <person name="Yoshida T."/>
            <person name="Shimamura S."/>
            <person name="Takaki Y."/>
            <person name="Nagai Y."/>
            <person name="Toyoda A."/>
            <person name="Suzuki Y."/>
            <person name="Arimoto A."/>
            <person name="Ishii H."/>
            <person name="Satoh N."/>
            <person name="Nishiyama T."/>
            <person name="Hasebe M."/>
            <person name="Maruyama T."/>
            <person name="Minagawa J."/>
            <person name="Obokata J."/>
            <person name="Shigenobu S."/>
        </authorList>
    </citation>
    <scope>NUCLEOTIDE SEQUENCE [LARGE SCALE GENOMIC DNA]</scope>
</reference>
<comment type="caution">
    <text evidence="1">The sequence shown here is derived from an EMBL/GenBank/DDBJ whole genome shotgun (WGS) entry which is preliminary data.</text>
</comment>
<dbReference type="AlphaFoldDB" id="A0AAV4BL44"/>
<accession>A0AAV4BL44</accession>
<gene>
    <name evidence="1" type="ORF">PoB_004661700</name>
</gene>